<dbReference type="FunFam" id="1.20.1310.10:FF:000061">
    <property type="entry name" value="Related to cullulin 3"/>
    <property type="match status" value="1"/>
</dbReference>
<dbReference type="SUPFAM" id="SSF46785">
    <property type="entry name" value="Winged helix' DNA-binding domain"/>
    <property type="match status" value="1"/>
</dbReference>
<keyword evidence="2" id="KW-1017">Isopeptide bond</keyword>
<evidence type="ECO:0000256" key="2">
    <source>
        <dbReference type="ARBA" id="ARBA00022499"/>
    </source>
</evidence>
<accession>A0A420HP72</accession>
<dbReference type="PANTHER" id="PTHR11932">
    <property type="entry name" value="CULLIN"/>
    <property type="match status" value="1"/>
</dbReference>
<evidence type="ECO:0000256" key="5">
    <source>
        <dbReference type="RuleBase" id="RU003829"/>
    </source>
</evidence>
<dbReference type="InterPro" id="IPR059120">
    <property type="entry name" value="Cullin-like_AB"/>
</dbReference>
<dbReference type="Gene3D" id="3.30.230.130">
    <property type="entry name" value="Cullin, Chain C, Domain 2"/>
    <property type="match status" value="1"/>
</dbReference>
<dbReference type="AlphaFoldDB" id="A0A420HP72"/>
<dbReference type="InterPro" id="IPR036317">
    <property type="entry name" value="Cullin_homology_sf"/>
</dbReference>
<dbReference type="EMBL" id="MCBR01017737">
    <property type="protein sequence ID" value="RKF59187.1"/>
    <property type="molecule type" value="Genomic_DNA"/>
</dbReference>
<dbReference type="InterPro" id="IPR045093">
    <property type="entry name" value="Cullin"/>
</dbReference>
<gene>
    <name evidence="8" type="ORF">GcC1_177001</name>
</gene>
<evidence type="ECO:0000259" key="7">
    <source>
        <dbReference type="PROSITE" id="PS50069"/>
    </source>
</evidence>
<evidence type="ECO:0000313" key="9">
    <source>
        <dbReference type="Proteomes" id="UP000285405"/>
    </source>
</evidence>
<comment type="similarity">
    <text evidence="1 4 5">Belongs to the cullin family.</text>
</comment>
<dbReference type="SUPFAM" id="SSF74788">
    <property type="entry name" value="Cullin repeat-like"/>
    <property type="match status" value="1"/>
</dbReference>
<evidence type="ECO:0000256" key="6">
    <source>
        <dbReference type="SAM" id="MobiDB-lite"/>
    </source>
</evidence>
<dbReference type="FunFam" id="1.20.1310.10:FF:000001">
    <property type="entry name" value="Cullin 3"/>
    <property type="match status" value="1"/>
</dbReference>
<evidence type="ECO:0000256" key="1">
    <source>
        <dbReference type="ARBA" id="ARBA00006019"/>
    </source>
</evidence>
<dbReference type="GO" id="GO:0006511">
    <property type="term" value="P:ubiquitin-dependent protein catabolic process"/>
    <property type="evidence" value="ECO:0007669"/>
    <property type="project" value="InterPro"/>
</dbReference>
<dbReference type="Proteomes" id="UP000285405">
    <property type="component" value="Unassembled WGS sequence"/>
</dbReference>
<comment type="caution">
    <text evidence="8">The sequence shown here is derived from an EMBL/GenBank/DDBJ whole genome shotgun (WGS) entry which is preliminary data.</text>
</comment>
<evidence type="ECO:0000313" key="8">
    <source>
        <dbReference type="EMBL" id="RKF59187.1"/>
    </source>
</evidence>
<feature type="compositionally biased region" description="Basic residues" evidence="6">
    <location>
        <begin position="1"/>
        <end position="14"/>
    </location>
</feature>
<dbReference type="InterPro" id="IPR016159">
    <property type="entry name" value="Cullin_repeat-like_dom_sf"/>
</dbReference>
<proteinExistence type="inferred from homology"/>
<feature type="domain" description="Cullin family profile" evidence="7">
    <location>
        <begin position="452"/>
        <end position="709"/>
    </location>
</feature>
<dbReference type="Pfam" id="PF00888">
    <property type="entry name" value="Cullin"/>
    <property type="match status" value="1"/>
</dbReference>
<dbReference type="InterPro" id="IPR036388">
    <property type="entry name" value="WH-like_DNA-bd_sf"/>
</dbReference>
<dbReference type="PROSITE" id="PS50069">
    <property type="entry name" value="CULLIN_2"/>
    <property type="match status" value="1"/>
</dbReference>
<dbReference type="OrthoDB" id="27073at2759"/>
<dbReference type="Gene3D" id="1.20.1310.10">
    <property type="entry name" value="Cullin Repeats"/>
    <property type="match status" value="4"/>
</dbReference>
<dbReference type="FunFam" id="1.20.1310.10:FF:000002">
    <property type="entry name" value="cullin-3 isoform X1"/>
    <property type="match status" value="1"/>
</dbReference>
<dbReference type="InterPro" id="IPR001373">
    <property type="entry name" value="Cullin_N"/>
</dbReference>
<dbReference type="Pfam" id="PF26557">
    <property type="entry name" value="Cullin_AB"/>
    <property type="match status" value="1"/>
</dbReference>
<dbReference type="Pfam" id="PF10557">
    <property type="entry name" value="Cullin_Nedd8"/>
    <property type="match status" value="1"/>
</dbReference>
<evidence type="ECO:0000256" key="4">
    <source>
        <dbReference type="PROSITE-ProRule" id="PRU00330"/>
    </source>
</evidence>
<dbReference type="FunFam" id="1.10.10.10:FF:000014">
    <property type="entry name" value="Cullin 1"/>
    <property type="match status" value="1"/>
</dbReference>
<name>A0A420HP72_9PEZI</name>
<dbReference type="FunFam" id="1.20.1310.10:FF:000036">
    <property type="entry name" value="SCF ubiquitin ligase subunit CulC, putative"/>
    <property type="match status" value="1"/>
</dbReference>
<evidence type="ECO:0000256" key="3">
    <source>
        <dbReference type="ARBA" id="ARBA00022843"/>
    </source>
</evidence>
<dbReference type="SMART" id="SM00884">
    <property type="entry name" value="Cullin_Nedd8"/>
    <property type="match status" value="1"/>
</dbReference>
<dbReference type="InterPro" id="IPR036390">
    <property type="entry name" value="WH_DNA-bd_sf"/>
</dbReference>
<dbReference type="InterPro" id="IPR016158">
    <property type="entry name" value="Cullin_homology"/>
</dbReference>
<dbReference type="SMART" id="SM00182">
    <property type="entry name" value="CULLIN"/>
    <property type="match status" value="1"/>
</dbReference>
<dbReference type="InterPro" id="IPR019559">
    <property type="entry name" value="Cullin_neddylation_domain"/>
</dbReference>
<feature type="region of interest" description="Disordered" evidence="6">
    <location>
        <begin position="1"/>
        <end position="23"/>
    </location>
</feature>
<dbReference type="SUPFAM" id="SSF75632">
    <property type="entry name" value="Cullin homology domain"/>
    <property type="match status" value="1"/>
</dbReference>
<protein>
    <submittedName>
        <fullName evidence="8">Cullin-3</fullName>
    </submittedName>
</protein>
<organism evidence="8 9">
    <name type="scientific">Golovinomyces cichoracearum</name>
    <dbReference type="NCBI Taxonomy" id="62708"/>
    <lineage>
        <taxon>Eukaryota</taxon>
        <taxon>Fungi</taxon>
        <taxon>Dikarya</taxon>
        <taxon>Ascomycota</taxon>
        <taxon>Pezizomycotina</taxon>
        <taxon>Leotiomycetes</taxon>
        <taxon>Erysiphales</taxon>
        <taxon>Erysiphaceae</taxon>
        <taxon>Golovinomyces</taxon>
    </lineage>
</organism>
<dbReference type="GO" id="GO:0031625">
    <property type="term" value="F:ubiquitin protein ligase binding"/>
    <property type="evidence" value="ECO:0007669"/>
    <property type="project" value="InterPro"/>
</dbReference>
<sequence>MISGRGRGKIRPPRRNTPLTHDDSGDLETQWMILESALTEIHTKNASNLSFEQIYRASYKMVLKKQGELLYDRVRKYEQEWLINSIMPRISALVTKKLVNFTLGGVSGVTANERRLVGEEFLKGIKASWEDHIMTMNMTTDVLMYMDRVYCADNNKASIFTTAMGLFRDHILRSPLTAIETEPLIFDILNAVLLDQIGMERDGDVINKSLIRSCIYMLEGLYESDTEKVDEKLYLTVFEVEFLKNSKNFYKMECEKLLRDSDTSVWLRQTMRRLEEEQNRCQTTIAISTFSKISKIVEEEMISAHMSDFLAMEMSGIKSMIENDRHEDLSLLYQVLSKVDPLKDPLKVAIQSRVLELGSKINKNLFCINTSDSNASAQSEMDKTVDGAARSSNLLKQSTAARQTTVAIRWVDEILSLKDKFDMVWKKCLNEDLIMQTAITDSFSQFINMFSRCSEYLSLFIDDNLKRGIKGKTEFEVELVLDKAVTLLQYIQDKDMFERYYKKHLARRLLYKKSESGDVEKQMISKMKQEIGNAFTTKLEGMFRDMTISDELTSQYRTYIKDPEEIKKSQIDLGINVLTTNYWPIESMGGGISSRNGNGTITQCIWPREIITIQQSFKTFYLKERNGRQLTWLGFLGNADIRCFFPKLPGKEGILGRDRRHEIIVPTYGMIVLLLFNGLSDDESLSFQDIQENTNIPLVDLSRILFTLSVLPKCKVLNKIPENKDFPKPGDQFTFNASFTSKSIRIKAPLVVGGGGNCVEADDERKETENRNDEHRGNVIDTVIVRIMKTRKQLTHQALLSQVISQLSSRFKPDINIMKKRIESLIEREYLERVENAPVPTYSYLA</sequence>
<dbReference type="Gene3D" id="1.10.10.10">
    <property type="entry name" value="Winged helix-like DNA-binding domain superfamily/Winged helix DNA-binding domain"/>
    <property type="match status" value="1"/>
</dbReference>
<reference evidence="8 9" key="1">
    <citation type="journal article" date="2018" name="BMC Genomics">
        <title>Comparative genome analyses reveal sequence features reflecting distinct modes of host-adaptation between dicot and monocot powdery mildew.</title>
        <authorList>
            <person name="Wu Y."/>
            <person name="Ma X."/>
            <person name="Pan Z."/>
            <person name="Kale S.D."/>
            <person name="Song Y."/>
            <person name="King H."/>
            <person name="Zhang Q."/>
            <person name="Presley C."/>
            <person name="Deng X."/>
            <person name="Wei C.I."/>
            <person name="Xiao S."/>
        </authorList>
    </citation>
    <scope>NUCLEOTIDE SEQUENCE [LARGE SCALE GENOMIC DNA]</scope>
    <source>
        <strain evidence="8">UCSC1</strain>
    </source>
</reference>
<keyword evidence="3" id="KW-0832">Ubl conjugation</keyword>